<keyword evidence="3" id="KW-1185">Reference proteome</keyword>
<dbReference type="EMBL" id="JASPKY010000315">
    <property type="protein sequence ID" value="KAK9709193.1"/>
    <property type="molecule type" value="Genomic_DNA"/>
</dbReference>
<feature type="domain" description="DUF7869" evidence="1">
    <location>
        <begin position="120"/>
        <end position="224"/>
    </location>
</feature>
<organism evidence="2 3">
    <name type="scientific">Popillia japonica</name>
    <name type="common">Japanese beetle</name>
    <dbReference type="NCBI Taxonomy" id="7064"/>
    <lineage>
        <taxon>Eukaryota</taxon>
        <taxon>Metazoa</taxon>
        <taxon>Ecdysozoa</taxon>
        <taxon>Arthropoda</taxon>
        <taxon>Hexapoda</taxon>
        <taxon>Insecta</taxon>
        <taxon>Pterygota</taxon>
        <taxon>Neoptera</taxon>
        <taxon>Endopterygota</taxon>
        <taxon>Coleoptera</taxon>
        <taxon>Polyphaga</taxon>
        <taxon>Scarabaeiformia</taxon>
        <taxon>Scarabaeidae</taxon>
        <taxon>Rutelinae</taxon>
        <taxon>Popillia</taxon>
    </lineage>
</organism>
<reference evidence="2 3" key="1">
    <citation type="journal article" date="2024" name="BMC Genomics">
        <title>De novo assembly and annotation of Popillia japonica's genome with initial clues to its potential as an invasive pest.</title>
        <authorList>
            <person name="Cucini C."/>
            <person name="Boschi S."/>
            <person name="Funari R."/>
            <person name="Cardaioli E."/>
            <person name="Iannotti N."/>
            <person name="Marturano G."/>
            <person name="Paoli F."/>
            <person name="Bruttini M."/>
            <person name="Carapelli A."/>
            <person name="Frati F."/>
            <person name="Nardi F."/>
        </authorList>
    </citation>
    <scope>NUCLEOTIDE SEQUENCE [LARGE SCALE GENOMIC DNA]</scope>
    <source>
        <strain evidence="2">DMR45628</strain>
    </source>
</reference>
<evidence type="ECO:0000313" key="2">
    <source>
        <dbReference type="EMBL" id="KAK9709193.1"/>
    </source>
</evidence>
<proteinExistence type="predicted"/>
<comment type="caution">
    <text evidence="2">The sequence shown here is derived from an EMBL/GenBank/DDBJ whole genome shotgun (WGS) entry which is preliminary data.</text>
</comment>
<evidence type="ECO:0000313" key="3">
    <source>
        <dbReference type="Proteomes" id="UP001458880"/>
    </source>
</evidence>
<dbReference type="InterPro" id="IPR057191">
    <property type="entry name" value="DUF7869"/>
</dbReference>
<dbReference type="Proteomes" id="UP001458880">
    <property type="component" value="Unassembled WGS sequence"/>
</dbReference>
<dbReference type="Pfam" id="PF25273">
    <property type="entry name" value="DUF7869"/>
    <property type="match status" value="1"/>
</dbReference>
<gene>
    <name evidence="2" type="ORF">QE152_g26761</name>
</gene>
<accession>A0AAW1JXB7</accession>
<name>A0AAW1JXB7_POPJA</name>
<dbReference type="PANTHER" id="PTHR10773">
    <property type="entry name" value="DNA-DIRECTED RNA POLYMERASES I, II, AND III SUBUNIT RPABC2"/>
    <property type="match status" value="1"/>
</dbReference>
<protein>
    <recommendedName>
        <fullName evidence="1">DUF7869 domain-containing protein</fullName>
    </recommendedName>
</protein>
<dbReference type="AlphaFoldDB" id="A0AAW1JXB7"/>
<dbReference type="PANTHER" id="PTHR10773:SF19">
    <property type="match status" value="1"/>
</dbReference>
<sequence>MRIGFHVSKKDMCWCHEFETKSAEARMAKESKKDMCWCHEFETKSAEARMAKETEYLQHIRRKKVSENEKKTMITLEQNKNFISANFDLEAVLYTPLVFAKPVFYKRKLASFNFTIYDVGKRNGYCFFWTETEGNRGANEIATCLLQYLQQLPSHVTHISFFSDSCPGQNKNSIVAAMFQYALEVTTGIEIIDLKFLEPGHTHMQCDSMHATIEAASQHSKIYTK</sequence>
<evidence type="ECO:0000259" key="1">
    <source>
        <dbReference type="Pfam" id="PF25273"/>
    </source>
</evidence>